<keyword evidence="2" id="KW-1185">Reference proteome</keyword>
<dbReference type="Proteomes" id="UP001275440">
    <property type="component" value="Unassembled WGS sequence"/>
</dbReference>
<evidence type="ECO:0008006" key="3">
    <source>
        <dbReference type="Google" id="ProtNLM"/>
    </source>
</evidence>
<evidence type="ECO:0000313" key="2">
    <source>
        <dbReference type="Proteomes" id="UP001275440"/>
    </source>
</evidence>
<reference evidence="1 2" key="1">
    <citation type="submission" date="2019-10" db="EMBL/GenBank/DDBJ databases">
        <title>Draft Genome Assembly of Rhodococcus zopfii DSM44189.</title>
        <authorList>
            <person name="Sutton J.M."/>
            <person name="Akob D.M."/>
            <person name="Bushman T.J."/>
        </authorList>
    </citation>
    <scope>NUCLEOTIDE SEQUENCE [LARGE SCALE GENOMIC DNA]</scope>
    <source>
        <strain evidence="1 2">DSM 44189</strain>
    </source>
</reference>
<dbReference type="Pfam" id="PF13376">
    <property type="entry name" value="OmdA"/>
    <property type="match status" value="1"/>
</dbReference>
<name>A0ABU3WLE2_9NOCA</name>
<sequence length="192" mass="22197">MPTPELPVEYFPDRDALDAWLRIHHGNSDGIWVKLAKKASPQTSVTYDELVGELLRYGWIDSQARSFDADFSLQRITPRRARSPWSQRNRERAERLEAEGLLEPAGLAEIERARADGRWDRAYAGQSTAQVPQDFLDALAQNPDAEAFYATLDGRNRFAIVYRLQDAKRPETRARRIEKFVRQLAEGRRFHE</sequence>
<protein>
    <recommendedName>
        <fullName evidence="3">Bacteriocin-protection protein, YdeI/OmpD-associated family</fullName>
    </recommendedName>
</protein>
<comment type="caution">
    <text evidence="1">The sequence shown here is derived from an EMBL/GenBank/DDBJ whole genome shotgun (WGS) entry which is preliminary data.</text>
</comment>
<accession>A0ABU3WLE2</accession>
<evidence type="ECO:0000313" key="1">
    <source>
        <dbReference type="EMBL" id="MDV2474780.1"/>
    </source>
</evidence>
<gene>
    <name evidence="1" type="ORF">F8M49_03875</name>
</gene>
<dbReference type="EMBL" id="WBMO01000001">
    <property type="protein sequence ID" value="MDV2474780.1"/>
    <property type="molecule type" value="Genomic_DNA"/>
</dbReference>
<organism evidence="1 2">
    <name type="scientific">Rhodococcus zopfii</name>
    <dbReference type="NCBI Taxonomy" id="43772"/>
    <lineage>
        <taxon>Bacteria</taxon>
        <taxon>Bacillati</taxon>
        <taxon>Actinomycetota</taxon>
        <taxon>Actinomycetes</taxon>
        <taxon>Mycobacteriales</taxon>
        <taxon>Nocardiaceae</taxon>
        <taxon>Rhodococcus</taxon>
    </lineage>
</organism>
<proteinExistence type="predicted"/>